<feature type="region of interest" description="Disordered" evidence="1">
    <location>
        <begin position="682"/>
        <end position="703"/>
    </location>
</feature>
<feature type="compositionally biased region" description="Basic and acidic residues" evidence="1">
    <location>
        <begin position="633"/>
        <end position="642"/>
    </location>
</feature>
<evidence type="ECO:0000256" key="1">
    <source>
        <dbReference type="SAM" id="MobiDB-lite"/>
    </source>
</evidence>
<feature type="compositionally biased region" description="Basic and acidic residues" evidence="1">
    <location>
        <begin position="136"/>
        <end position="152"/>
    </location>
</feature>
<feature type="compositionally biased region" description="Low complexity" evidence="1">
    <location>
        <begin position="1044"/>
        <end position="1061"/>
    </location>
</feature>
<reference evidence="2" key="1">
    <citation type="submission" date="2019-05" db="EMBL/GenBank/DDBJ databases">
        <title>Annotation for the trematode Fasciolopsis buski.</title>
        <authorList>
            <person name="Choi Y.-J."/>
        </authorList>
    </citation>
    <scope>NUCLEOTIDE SEQUENCE</scope>
    <source>
        <strain evidence="2">HT</strain>
        <tissue evidence="2">Whole worm</tissue>
    </source>
</reference>
<feature type="compositionally biased region" description="Basic and acidic residues" evidence="1">
    <location>
        <begin position="595"/>
        <end position="612"/>
    </location>
</feature>
<feature type="region of interest" description="Disordered" evidence="1">
    <location>
        <begin position="1044"/>
        <end position="1081"/>
    </location>
</feature>
<comment type="caution">
    <text evidence="2">The sequence shown here is derived from an EMBL/GenBank/DDBJ whole genome shotgun (WGS) entry which is preliminary data.</text>
</comment>
<evidence type="ECO:0000313" key="2">
    <source>
        <dbReference type="EMBL" id="KAA0194282.1"/>
    </source>
</evidence>
<feature type="region of interest" description="Disordered" evidence="1">
    <location>
        <begin position="1398"/>
        <end position="1419"/>
    </location>
</feature>
<name>A0A8E0VKC8_9TREM</name>
<dbReference type="EMBL" id="LUCM01004478">
    <property type="protein sequence ID" value="KAA0194282.1"/>
    <property type="molecule type" value="Genomic_DNA"/>
</dbReference>
<feature type="region of interest" description="Disordered" evidence="1">
    <location>
        <begin position="278"/>
        <end position="396"/>
    </location>
</feature>
<feature type="region of interest" description="Disordered" evidence="1">
    <location>
        <begin position="136"/>
        <end position="181"/>
    </location>
</feature>
<dbReference type="Proteomes" id="UP000728185">
    <property type="component" value="Unassembled WGS sequence"/>
</dbReference>
<gene>
    <name evidence="2" type="ORF">FBUS_06623</name>
</gene>
<feature type="region of interest" description="Disordered" evidence="1">
    <location>
        <begin position="595"/>
        <end position="670"/>
    </location>
</feature>
<sequence>MSVNSPNGEQADPVYYVWSEYALSLRPCELANMLSNPQVRSATSKTRCNVEVTRRVLNRRELASQWARYSIVRITGPDDQSISQCNRLLERAVPVYQQRREYPRRAPVTYYLKNVDDFGVRSGDAALAALITKNRDGLPSDSKRRSSSESEAARGLTVPMKKTSRSDANSRSGHDLDPMGPVSYKLTDAESSMKMKAPVGVTVTGGQPPPLITKTEGQVRIETMVKIEPKTEDGNVMSLTPLKVDRNVTPMVKNSVPGTVGTGKPVLSSGISCIKGSPDGGLPVVQPEAGLPPDVHPVRPGERERDLTNDTDKSSFTRVQSDAPIALNQTQSTPGSPGSRGGTVYEKQHGQAVNDASEISPGDATGVDASYGVADQNTTTDGQLNPSKTEQPNSTSATLAMKASCVSDGGESALFELGITTSQKVPCESPTVVQDPAVELSVEPKNLVGTPKMGFTTDQNPRNSMRAVEATKFPSKTPGTKRKVAPSEVDLPPTGSLCSPPQSDVIRNEALTTPLGTSDVDGGISSRELSRSPNRNEIAGGRQIFVSDKITLEHPTGKVELVSNVSEVDGTKSSLGLHASLTSADDAQILIAVSEERGPVAAREPTDRDQSRDGNLPICLGSQKEQNIPPSDQSDKKQRDILSGEMLGSQGNVVPSGVDLPPTGSLCSPPQSDVIRNEALTTPLGTSDVDGGISSRELSRSPNRNEIAGGRQIFVSDKITLEHPTGKVELKQRDILSGEMLGSQGNVVPSGVDLPPTGSLCSPPQSDVIRNEALTTPLGTSDVDGGISSRELSRSPNRNEIAGGRQIFVSDKITLEHPTGKVELVSNVSEVDGTKSSLGLHASLTSADDAQILIAVSEERGPVAARELTDRDQSRDGNLTTRSMLRDAQNVASADASDGKCQNISMNGLAASEVTPSLKNGVVPQSLSASSTAMVNFSLRQQITVLDSEQAYDLTRGGGIKPLTDAITSGVPATEGNVYVKEGADVTDQVNTHVGEQYTALTQSAITGLEVPPNVKPQLQASFSYPAESNKDLPLLTPQQLLLSEPDSSSDLGHLGSGQSQRRISPSASTTGHRSFPDDSVTPTLAASQQLKSGHAWDLNDLVNQEPAHAILGAQKMFEGSGVPEGPGVYENQTSVAIGEQQQRGLRAVGPAWPVRGVDDRASPGAILSGPTPPPPLSMPSSTPKRLSSTVGQQVFMREPSTVAPSECAVVSPDSVMTVGAPPPVAVSGCPTSTTGEGTISFKLMPNQDFQHVPEIPKPDLSSGMMPRAYVAIRTSVEQNKPEDKPPTAFMDLGYDLVTDGRVVLSVDGSLPQVLDFTVPVKGTVLPPLIQGADRFNHQKESYPSSPAAGTAGGRPPPLFTGTTCFTEDVHVLSGSSSASVSPVCRFEVDSRAEIQSMPGFDEQNQPAQSPVLEQSPRNSPFDQIHIEKHIDITTKDPSGSGKTSFGECAMGSPGVKAVGANVATLPQLDQAEFPGSTFNLSPLSVTASISTNLEVHVNRDTGKIDVSFEISGTPAPTGSGGVSSNVPDDQGMSAEWCVKVQQNALFGAIGAMPPWPESAESDVAPTSQ</sequence>
<feature type="compositionally biased region" description="Polar residues" evidence="1">
    <location>
        <begin position="623"/>
        <end position="632"/>
    </location>
</feature>
<proteinExistence type="predicted"/>
<feature type="compositionally biased region" description="Polar residues" evidence="1">
    <location>
        <begin position="1403"/>
        <end position="1419"/>
    </location>
</feature>
<protein>
    <submittedName>
        <fullName evidence="2">Uncharacterized protein</fullName>
    </submittedName>
</protein>
<feature type="compositionally biased region" description="Polar residues" evidence="1">
    <location>
        <begin position="375"/>
        <end position="396"/>
    </location>
</feature>
<dbReference type="OrthoDB" id="6288533at2759"/>
<feature type="compositionally biased region" description="Polar residues" evidence="1">
    <location>
        <begin position="1062"/>
        <end position="1073"/>
    </location>
</feature>
<feature type="region of interest" description="Disordered" evidence="1">
    <location>
        <begin position="1154"/>
        <end position="1189"/>
    </location>
</feature>
<feature type="region of interest" description="Disordered" evidence="1">
    <location>
        <begin position="777"/>
        <end position="797"/>
    </location>
</feature>
<keyword evidence="3" id="KW-1185">Reference proteome</keyword>
<organism evidence="2 3">
    <name type="scientific">Fasciolopsis buskii</name>
    <dbReference type="NCBI Taxonomy" id="27845"/>
    <lineage>
        <taxon>Eukaryota</taxon>
        <taxon>Metazoa</taxon>
        <taxon>Spiralia</taxon>
        <taxon>Lophotrochozoa</taxon>
        <taxon>Platyhelminthes</taxon>
        <taxon>Trematoda</taxon>
        <taxon>Digenea</taxon>
        <taxon>Plagiorchiida</taxon>
        <taxon>Echinostomata</taxon>
        <taxon>Echinostomatoidea</taxon>
        <taxon>Fasciolidae</taxon>
        <taxon>Fasciolopsis</taxon>
    </lineage>
</organism>
<feature type="region of interest" description="Disordered" evidence="1">
    <location>
        <begin position="474"/>
        <end position="534"/>
    </location>
</feature>
<accession>A0A8E0VKC8</accession>
<evidence type="ECO:0000313" key="3">
    <source>
        <dbReference type="Proteomes" id="UP000728185"/>
    </source>
</evidence>
<feature type="compositionally biased region" description="Basic and acidic residues" evidence="1">
    <location>
        <begin position="296"/>
        <end position="315"/>
    </location>
</feature>